<proteinExistence type="inferred from homology"/>
<keyword evidence="13" id="KW-1185">Reference proteome</keyword>
<name>A0ABS9EKX6_9BACT</name>
<dbReference type="Gene3D" id="6.10.340.10">
    <property type="match status" value="1"/>
</dbReference>
<feature type="domain" description="Methyl-accepting transducer" evidence="10">
    <location>
        <begin position="278"/>
        <end position="514"/>
    </location>
</feature>
<dbReference type="EMBL" id="JAKGUD010000002">
    <property type="protein sequence ID" value="MCF4141862.1"/>
    <property type="molecule type" value="Genomic_DNA"/>
</dbReference>
<dbReference type="Proteomes" id="UP001200430">
    <property type="component" value="Unassembled WGS sequence"/>
</dbReference>
<dbReference type="PROSITE" id="PS50885">
    <property type="entry name" value="HAMP"/>
    <property type="match status" value="1"/>
</dbReference>
<dbReference type="InterPro" id="IPR033480">
    <property type="entry name" value="sCache_2"/>
</dbReference>
<dbReference type="PANTHER" id="PTHR32089">
    <property type="entry name" value="METHYL-ACCEPTING CHEMOTAXIS PROTEIN MCPB"/>
    <property type="match status" value="1"/>
</dbReference>
<dbReference type="SMART" id="SM01049">
    <property type="entry name" value="Cache_2"/>
    <property type="match status" value="1"/>
</dbReference>
<evidence type="ECO:0000256" key="3">
    <source>
        <dbReference type="ARBA" id="ARBA00022692"/>
    </source>
</evidence>
<accession>A0ABS9EKX6</accession>
<dbReference type="SMART" id="SM00283">
    <property type="entry name" value="MA"/>
    <property type="match status" value="1"/>
</dbReference>
<evidence type="ECO:0000313" key="13">
    <source>
        <dbReference type="Proteomes" id="UP001200430"/>
    </source>
</evidence>
<dbReference type="CDD" id="cd06225">
    <property type="entry name" value="HAMP"/>
    <property type="match status" value="1"/>
</dbReference>
<keyword evidence="5 9" id="KW-0472">Membrane</keyword>
<evidence type="ECO:0000256" key="2">
    <source>
        <dbReference type="ARBA" id="ARBA00022475"/>
    </source>
</evidence>
<keyword evidence="4 9" id="KW-1133">Transmembrane helix</keyword>
<dbReference type="PANTHER" id="PTHR32089:SF112">
    <property type="entry name" value="LYSOZYME-LIKE PROTEIN-RELATED"/>
    <property type="match status" value="1"/>
</dbReference>
<keyword evidence="3 9" id="KW-0812">Transmembrane</keyword>
<evidence type="ECO:0000256" key="6">
    <source>
        <dbReference type="ARBA" id="ARBA00023224"/>
    </source>
</evidence>
<organism evidence="12 13">
    <name type="scientific">Dethiosulfovibrio marinus</name>
    <dbReference type="NCBI Taxonomy" id="133532"/>
    <lineage>
        <taxon>Bacteria</taxon>
        <taxon>Thermotogati</taxon>
        <taxon>Synergistota</taxon>
        <taxon>Synergistia</taxon>
        <taxon>Synergistales</taxon>
        <taxon>Dethiosulfovibrionaceae</taxon>
        <taxon>Dethiosulfovibrio</taxon>
    </lineage>
</organism>
<sequence>MKISRLAMKLIAPVMTILLVLALSMGIVTYRVSYRSLYDQRAQSIMNIIQIVDDLVRYYGAMVDRGEISVEEAQKRVANEVGSMRYNKEDYIFGYNQDFIVVIPSPGKELGEKIDGSDPKNPLVALNTLAKNKETGYYDYKWINPTSGLLEEKISYIGSYAPWKWWYGTGLYVSDLKATVKALVIRQMGIFLIGLIITIVLVIWVVRRVTTRIANMVANIKILSDGDLTTDFNDKGNDELTVMAHSLQKLVETQNSVISNILKEAIDTADRAENLAAVAEEQSASMGQVKESVEKVSDLSSNNSAALEEINASIEEVASGARSGATSATSGATSAASMVDMTKTVVSDVNSVVSEVQLADSESDKGKEKIQVLAQSVEAISDFVDTISKIANQTNLLALNAAIEAARAGEAGKGFAVVADEVRKLAEESERAAKRVGELIIQLQEHSQGAISATEMTAEKLRLTVERAIKTQEVLRQSLTSIQNLDDIIQDLASISEEQASSSEEMAKAVEEITKATIDTVNEIDDINRASDDTSSASEIVAQQAMIMAENSKKMKDLISKFKVKKD</sequence>
<dbReference type="Gene3D" id="1.10.287.950">
    <property type="entry name" value="Methyl-accepting chemotaxis protein"/>
    <property type="match status" value="1"/>
</dbReference>
<evidence type="ECO:0000256" key="8">
    <source>
        <dbReference type="PROSITE-ProRule" id="PRU00284"/>
    </source>
</evidence>
<comment type="subcellular location">
    <subcellularLocation>
        <location evidence="1">Cell membrane</location>
        <topology evidence="1">Multi-pass membrane protein</topology>
    </subcellularLocation>
</comment>
<reference evidence="12 13" key="1">
    <citation type="submission" date="2022-01" db="EMBL/GenBank/DDBJ databases">
        <title>Dethiosulfovibrio faecalis sp. nov., a novel proteolytic, non-sulfur-reducing bacterium isolated from a marine aquaculture solid waste bioreactor.</title>
        <authorList>
            <person name="Grabowski S."/>
            <person name="Apolinario E."/>
            <person name="Schneider N."/>
            <person name="Marshall C.W."/>
            <person name="Sowers K.R."/>
        </authorList>
    </citation>
    <scope>NUCLEOTIDE SEQUENCE [LARGE SCALE GENOMIC DNA]</scope>
    <source>
        <strain evidence="12 13">DSM 12537</strain>
    </source>
</reference>
<evidence type="ECO:0000259" key="11">
    <source>
        <dbReference type="PROSITE" id="PS50885"/>
    </source>
</evidence>
<keyword evidence="6 8" id="KW-0807">Transducer</keyword>
<evidence type="ECO:0000256" key="7">
    <source>
        <dbReference type="ARBA" id="ARBA00029447"/>
    </source>
</evidence>
<keyword evidence="2" id="KW-1003">Cell membrane</keyword>
<protein>
    <submittedName>
        <fullName evidence="12">Methyl-accepting chemotaxis protein</fullName>
    </submittedName>
</protein>
<feature type="transmembrane region" description="Helical" evidence="9">
    <location>
        <begin position="188"/>
        <end position="206"/>
    </location>
</feature>
<dbReference type="PROSITE" id="PS50111">
    <property type="entry name" value="CHEMOTAXIS_TRANSDUC_2"/>
    <property type="match status" value="1"/>
</dbReference>
<evidence type="ECO:0000256" key="5">
    <source>
        <dbReference type="ARBA" id="ARBA00023136"/>
    </source>
</evidence>
<dbReference type="RefSeq" id="WP_236098614.1">
    <property type="nucleotide sequence ID" value="NZ_JAKGUD010000002.1"/>
</dbReference>
<dbReference type="InterPro" id="IPR003660">
    <property type="entry name" value="HAMP_dom"/>
</dbReference>
<dbReference type="SUPFAM" id="SSF58104">
    <property type="entry name" value="Methyl-accepting chemotaxis protein (MCP) signaling domain"/>
    <property type="match status" value="1"/>
</dbReference>
<feature type="domain" description="HAMP" evidence="11">
    <location>
        <begin position="207"/>
        <end position="259"/>
    </location>
</feature>
<dbReference type="Pfam" id="PF00672">
    <property type="entry name" value="HAMP"/>
    <property type="match status" value="1"/>
</dbReference>
<gene>
    <name evidence="12" type="ORF">L2W38_03400</name>
</gene>
<dbReference type="InterPro" id="IPR004089">
    <property type="entry name" value="MCPsignal_dom"/>
</dbReference>
<evidence type="ECO:0000256" key="4">
    <source>
        <dbReference type="ARBA" id="ARBA00022989"/>
    </source>
</evidence>
<evidence type="ECO:0000259" key="10">
    <source>
        <dbReference type="PROSITE" id="PS50111"/>
    </source>
</evidence>
<comment type="similarity">
    <text evidence="7">Belongs to the methyl-accepting chemotaxis (MCP) protein family.</text>
</comment>
<evidence type="ECO:0000313" key="12">
    <source>
        <dbReference type="EMBL" id="MCF4141862.1"/>
    </source>
</evidence>
<comment type="caution">
    <text evidence="12">The sequence shown here is derived from an EMBL/GenBank/DDBJ whole genome shotgun (WGS) entry which is preliminary data.</text>
</comment>
<dbReference type="Pfam" id="PF00015">
    <property type="entry name" value="MCPsignal"/>
    <property type="match status" value="1"/>
</dbReference>
<evidence type="ECO:0000256" key="1">
    <source>
        <dbReference type="ARBA" id="ARBA00004651"/>
    </source>
</evidence>
<evidence type="ECO:0000256" key="9">
    <source>
        <dbReference type="SAM" id="Phobius"/>
    </source>
</evidence>
<dbReference type="Pfam" id="PF17200">
    <property type="entry name" value="sCache_2"/>
    <property type="match status" value="1"/>
</dbReference>
<dbReference type="Gene3D" id="3.30.450.20">
    <property type="entry name" value="PAS domain"/>
    <property type="match status" value="1"/>
</dbReference>